<comment type="caution">
    <text evidence="2">The sequence shown here is derived from an EMBL/GenBank/DDBJ whole genome shotgun (WGS) entry which is preliminary data.</text>
</comment>
<organism evidence="2 3">
    <name type="scientific">Tanacetum coccineum</name>
    <dbReference type="NCBI Taxonomy" id="301880"/>
    <lineage>
        <taxon>Eukaryota</taxon>
        <taxon>Viridiplantae</taxon>
        <taxon>Streptophyta</taxon>
        <taxon>Embryophyta</taxon>
        <taxon>Tracheophyta</taxon>
        <taxon>Spermatophyta</taxon>
        <taxon>Magnoliopsida</taxon>
        <taxon>eudicotyledons</taxon>
        <taxon>Gunneridae</taxon>
        <taxon>Pentapetalae</taxon>
        <taxon>asterids</taxon>
        <taxon>campanulids</taxon>
        <taxon>Asterales</taxon>
        <taxon>Asteraceae</taxon>
        <taxon>Asteroideae</taxon>
        <taxon>Anthemideae</taxon>
        <taxon>Anthemidinae</taxon>
        <taxon>Tanacetum</taxon>
    </lineage>
</organism>
<dbReference type="Proteomes" id="UP001151760">
    <property type="component" value="Unassembled WGS sequence"/>
</dbReference>
<feature type="transmembrane region" description="Helical" evidence="1">
    <location>
        <begin position="12"/>
        <end position="35"/>
    </location>
</feature>
<evidence type="ECO:0000256" key="1">
    <source>
        <dbReference type="SAM" id="Phobius"/>
    </source>
</evidence>
<name>A0ABQ4XWU4_9ASTR</name>
<gene>
    <name evidence="2" type="ORF">Tco_0702735</name>
</gene>
<keyword evidence="1" id="KW-0812">Transmembrane</keyword>
<feature type="transmembrane region" description="Helical" evidence="1">
    <location>
        <begin position="41"/>
        <end position="66"/>
    </location>
</feature>
<feature type="transmembrane region" description="Helical" evidence="1">
    <location>
        <begin position="124"/>
        <end position="149"/>
    </location>
</feature>
<accession>A0ABQ4XWU4</accession>
<dbReference type="EMBL" id="BQNB010009895">
    <property type="protein sequence ID" value="GJS69894.1"/>
    <property type="molecule type" value="Genomic_DNA"/>
</dbReference>
<sequence length="164" mass="18037">MDGMGLNSSLVYRSASTLGITVIGFIMVCVSFVYISDYGIWYLHRVGLALVLISVLNGSGCLLCVASRHQQHVLVLSGFVCSAFGSAWFCIIMSGYTSALQIADVFGCLVTRPLYRLQMYCRCVWLSGYTFALQIADVFGSALVCMYLFRLLWIETSSSTEATL</sequence>
<reference evidence="2" key="2">
    <citation type="submission" date="2022-01" db="EMBL/GenBank/DDBJ databases">
        <authorList>
            <person name="Yamashiro T."/>
            <person name="Shiraishi A."/>
            <person name="Satake H."/>
            <person name="Nakayama K."/>
        </authorList>
    </citation>
    <scope>NUCLEOTIDE SEQUENCE</scope>
</reference>
<keyword evidence="1" id="KW-1133">Transmembrane helix</keyword>
<keyword evidence="1" id="KW-0472">Membrane</keyword>
<evidence type="ECO:0000313" key="3">
    <source>
        <dbReference type="Proteomes" id="UP001151760"/>
    </source>
</evidence>
<protein>
    <submittedName>
        <fullName evidence="2">Uncharacterized protein</fullName>
    </submittedName>
</protein>
<keyword evidence="3" id="KW-1185">Reference proteome</keyword>
<reference evidence="2" key="1">
    <citation type="journal article" date="2022" name="Int. J. Mol. Sci.">
        <title>Draft Genome of Tanacetum Coccineum: Genomic Comparison of Closely Related Tanacetum-Family Plants.</title>
        <authorList>
            <person name="Yamashiro T."/>
            <person name="Shiraishi A."/>
            <person name="Nakayama K."/>
            <person name="Satake H."/>
        </authorList>
    </citation>
    <scope>NUCLEOTIDE SEQUENCE</scope>
</reference>
<evidence type="ECO:0000313" key="2">
    <source>
        <dbReference type="EMBL" id="GJS69894.1"/>
    </source>
</evidence>
<proteinExistence type="predicted"/>
<feature type="transmembrane region" description="Helical" evidence="1">
    <location>
        <begin position="73"/>
        <end position="96"/>
    </location>
</feature>